<dbReference type="CDD" id="cd00552">
    <property type="entry name" value="RaiA"/>
    <property type="match status" value="1"/>
</dbReference>
<dbReference type="Pfam" id="PF02482">
    <property type="entry name" value="Ribosomal_S30AE"/>
    <property type="match status" value="1"/>
</dbReference>
<accession>A0A8J4C133</accession>
<dbReference type="SUPFAM" id="SSF69754">
    <property type="entry name" value="Ribosome binding protein Y (YfiA homologue)"/>
    <property type="match status" value="1"/>
</dbReference>
<sequence>MALTLQQRVIQGTCFKQVPVSGHCVIALHRPTATLTSTFLTTSQPGQAAGNALAFGRPRRAGLMVRAAAKAAASTVRIIIQGRKLPVTDAIKEYVEEKVAKAIHNFAHTLKEVDVTLSARGGDTGTHGKREQKVDVTIFTLRNGVVRVEDTEANLYAAIDLVCDKIRTKLTRVKEKAISKGKWPGRAGPKEDVEEEDFQEYLKDVKLETKLFDKEAELQKQFAELNRNYPATVMRSKTLVLDPITVEEAIDALEAVGHSFYVFREMTTDSVQVVYKRESGGYGVIVPQMRD</sequence>
<dbReference type="OrthoDB" id="10253151at2759"/>
<dbReference type="HAMAP" id="MF_00839">
    <property type="entry name" value="HPF"/>
    <property type="match status" value="1"/>
</dbReference>
<protein>
    <recommendedName>
        <fullName evidence="2">Sigma 54 modulation/S30EA ribosomal protein C-terminal domain-containing protein</fullName>
    </recommendedName>
</protein>
<organism evidence="3 5">
    <name type="scientific">Volvox reticuliferus</name>
    <dbReference type="NCBI Taxonomy" id="1737510"/>
    <lineage>
        <taxon>Eukaryota</taxon>
        <taxon>Viridiplantae</taxon>
        <taxon>Chlorophyta</taxon>
        <taxon>core chlorophytes</taxon>
        <taxon>Chlorophyceae</taxon>
        <taxon>CS clade</taxon>
        <taxon>Chlamydomonadales</taxon>
        <taxon>Volvocaceae</taxon>
        <taxon>Volvox</taxon>
    </lineage>
</organism>
<dbReference type="Gene3D" id="3.30.160.100">
    <property type="entry name" value="Ribosome hibernation promotion factor-like"/>
    <property type="match status" value="1"/>
</dbReference>
<dbReference type="GO" id="GO:0043024">
    <property type="term" value="F:ribosomal small subunit binding"/>
    <property type="evidence" value="ECO:0007669"/>
    <property type="project" value="TreeGrafter"/>
</dbReference>
<evidence type="ECO:0000259" key="2">
    <source>
        <dbReference type="Pfam" id="PF16321"/>
    </source>
</evidence>
<dbReference type="PANTHER" id="PTHR33231">
    <property type="entry name" value="30S RIBOSOMAL PROTEIN"/>
    <property type="match status" value="1"/>
</dbReference>
<dbReference type="EMBL" id="BNCP01000001">
    <property type="protein sequence ID" value="GIL69299.1"/>
    <property type="molecule type" value="Genomic_DNA"/>
</dbReference>
<comment type="caution">
    <text evidence="3">The sequence shown here is derived from an EMBL/GenBank/DDBJ whole genome shotgun (WGS) entry which is preliminary data.</text>
</comment>
<dbReference type="InterPro" id="IPR036567">
    <property type="entry name" value="RHF-like"/>
</dbReference>
<keyword evidence="1" id="KW-0810">Translation regulation</keyword>
<dbReference type="PANTHER" id="PTHR33231:SF1">
    <property type="entry name" value="30S RIBOSOMAL PROTEIN"/>
    <property type="match status" value="1"/>
</dbReference>
<dbReference type="GO" id="GO:0045900">
    <property type="term" value="P:negative regulation of translational elongation"/>
    <property type="evidence" value="ECO:0007669"/>
    <property type="project" value="TreeGrafter"/>
</dbReference>
<evidence type="ECO:0000313" key="3">
    <source>
        <dbReference type="EMBL" id="GIL69299.1"/>
    </source>
</evidence>
<dbReference type="Gene3D" id="3.30.505.50">
    <property type="entry name" value="Sigma 54 modulation/S30EA ribosomal protein, C-terminal domain"/>
    <property type="match status" value="1"/>
</dbReference>
<dbReference type="GO" id="GO:0022627">
    <property type="term" value="C:cytosolic small ribosomal subunit"/>
    <property type="evidence" value="ECO:0007669"/>
    <property type="project" value="TreeGrafter"/>
</dbReference>
<dbReference type="InterPro" id="IPR038416">
    <property type="entry name" value="Ribosom_S30AE_C_sf"/>
</dbReference>
<name>A0A8J4C133_9CHLO</name>
<feature type="domain" description="Sigma 54 modulation/S30EA ribosomal protein C-terminal" evidence="2">
    <location>
        <begin position="231"/>
        <end position="284"/>
    </location>
</feature>
<evidence type="ECO:0000313" key="5">
    <source>
        <dbReference type="Proteomes" id="UP000747110"/>
    </source>
</evidence>
<dbReference type="InterPro" id="IPR034694">
    <property type="entry name" value="HPF_long/plastid"/>
</dbReference>
<evidence type="ECO:0000313" key="4">
    <source>
        <dbReference type="EMBL" id="GIM09580.1"/>
    </source>
</evidence>
<dbReference type="NCBIfam" id="TIGR00741">
    <property type="entry name" value="yfiA"/>
    <property type="match status" value="1"/>
</dbReference>
<gene>
    <name evidence="3" type="ORF">Vretifemale_253</name>
    <name evidence="4" type="ORF">Vretimale_13422</name>
</gene>
<keyword evidence="5" id="KW-1185">Reference proteome</keyword>
<dbReference type="InterPro" id="IPR050574">
    <property type="entry name" value="HPF/YfiA_ribosome-assoc"/>
</dbReference>
<evidence type="ECO:0000256" key="1">
    <source>
        <dbReference type="ARBA" id="ARBA00022845"/>
    </source>
</evidence>
<dbReference type="Proteomes" id="UP000722791">
    <property type="component" value="Unassembled WGS sequence"/>
</dbReference>
<dbReference type="Pfam" id="PF16321">
    <property type="entry name" value="Ribosom_S30AE_C"/>
    <property type="match status" value="1"/>
</dbReference>
<dbReference type="InterPro" id="IPR032528">
    <property type="entry name" value="Ribosom_S30AE_C"/>
</dbReference>
<proteinExistence type="inferred from homology"/>
<dbReference type="InterPro" id="IPR003489">
    <property type="entry name" value="RHF/RaiA"/>
</dbReference>
<dbReference type="EMBL" id="BNCQ01000032">
    <property type="protein sequence ID" value="GIM09580.1"/>
    <property type="molecule type" value="Genomic_DNA"/>
</dbReference>
<reference evidence="3" key="1">
    <citation type="journal article" date="2021" name="Proc. Natl. Acad. Sci. U.S.A.">
        <title>Three genomes in the algal genus Volvox reveal the fate of a haploid sex-determining region after a transition to homothallism.</title>
        <authorList>
            <person name="Yamamoto K."/>
            <person name="Hamaji T."/>
            <person name="Kawai-Toyooka H."/>
            <person name="Matsuzaki R."/>
            <person name="Takahashi F."/>
            <person name="Nishimura Y."/>
            <person name="Kawachi M."/>
            <person name="Noguchi H."/>
            <person name="Minakuchi Y."/>
            <person name="Umen J.G."/>
            <person name="Toyoda A."/>
            <person name="Nozaki H."/>
        </authorList>
    </citation>
    <scope>NUCLEOTIDE SEQUENCE</scope>
    <source>
        <strain evidence="4">NIES-3785</strain>
        <strain evidence="3">NIES-3786</strain>
    </source>
</reference>
<dbReference type="AlphaFoldDB" id="A0A8J4C133"/>
<dbReference type="Proteomes" id="UP000747110">
    <property type="component" value="Unassembled WGS sequence"/>
</dbReference>